<dbReference type="GO" id="GO:0005737">
    <property type="term" value="C:cytoplasm"/>
    <property type="evidence" value="ECO:0007669"/>
    <property type="project" value="UniProtKB-SubCell"/>
</dbReference>
<protein>
    <recommendedName>
        <fullName evidence="2">Regulator of ribonuclease activity B</fullName>
    </recommendedName>
</protein>
<reference evidence="4" key="1">
    <citation type="journal article" date="2014" name="Int. J. Syst. Evol. Microbiol.">
        <title>Complete genome sequence of Corynebacterium casei LMG S-19264T (=DSM 44701T), isolated from a smear-ripened cheese.</title>
        <authorList>
            <consortium name="US DOE Joint Genome Institute (JGI-PGF)"/>
            <person name="Walter F."/>
            <person name="Albersmeier A."/>
            <person name="Kalinowski J."/>
            <person name="Ruckert C."/>
        </authorList>
    </citation>
    <scope>NUCLEOTIDE SEQUENCE</scope>
    <source>
        <strain evidence="4">NBRC 101628</strain>
    </source>
</reference>
<dbReference type="EMBL" id="BSNC01000006">
    <property type="protein sequence ID" value="GLP97224.1"/>
    <property type="molecule type" value="Genomic_DNA"/>
</dbReference>
<feature type="domain" description="Regulator of ribonuclease activity B" evidence="3">
    <location>
        <begin position="12"/>
        <end position="113"/>
    </location>
</feature>
<proteinExistence type="inferred from homology"/>
<dbReference type="InterPro" id="IPR009671">
    <property type="entry name" value="RraB_dom"/>
</dbReference>
<evidence type="ECO:0000256" key="2">
    <source>
        <dbReference type="HAMAP-Rule" id="MF_01888"/>
    </source>
</evidence>
<comment type="subunit">
    <text evidence="2">Interacts with the C-terminal region of Rne.</text>
</comment>
<comment type="caution">
    <text evidence="4">The sequence shown here is derived from an EMBL/GenBank/DDBJ whole genome shotgun (WGS) entry which is preliminary data.</text>
</comment>
<dbReference type="RefSeq" id="WP_095504913.1">
    <property type="nucleotide sequence ID" value="NZ_BSNC01000006.1"/>
</dbReference>
<accession>A0AA37VZI3</accession>
<evidence type="ECO:0000259" key="3">
    <source>
        <dbReference type="Pfam" id="PF06877"/>
    </source>
</evidence>
<keyword evidence="5" id="KW-1185">Reference proteome</keyword>
<keyword evidence="1 2" id="KW-0963">Cytoplasm</keyword>
<dbReference type="GO" id="GO:0060698">
    <property type="term" value="F:endoribonuclease inhibitor activity"/>
    <property type="evidence" value="ECO:0007669"/>
    <property type="project" value="UniProtKB-UniRule"/>
</dbReference>
<dbReference type="AlphaFoldDB" id="A0AA37VZI3"/>
<dbReference type="HAMAP" id="MF_01888">
    <property type="entry name" value="RraB"/>
    <property type="match status" value="1"/>
</dbReference>
<evidence type="ECO:0000313" key="4">
    <source>
        <dbReference type="EMBL" id="GLP97224.1"/>
    </source>
</evidence>
<gene>
    <name evidence="2 4" type="primary">rraB</name>
    <name evidence="4" type="ORF">GCM10007895_25310</name>
</gene>
<dbReference type="Pfam" id="PF06877">
    <property type="entry name" value="RraB"/>
    <property type="match status" value="1"/>
</dbReference>
<dbReference type="GO" id="GO:0019899">
    <property type="term" value="F:enzyme binding"/>
    <property type="evidence" value="ECO:0007669"/>
    <property type="project" value="UniProtKB-UniRule"/>
</dbReference>
<dbReference type="Proteomes" id="UP001161422">
    <property type="component" value="Unassembled WGS sequence"/>
</dbReference>
<dbReference type="InterPro" id="IPR036701">
    <property type="entry name" value="RraB-like_sf"/>
</dbReference>
<organism evidence="4 5">
    <name type="scientific">Paraferrimonas sedimenticola</name>
    <dbReference type="NCBI Taxonomy" id="375674"/>
    <lineage>
        <taxon>Bacteria</taxon>
        <taxon>Pseudomonadati</taxon>
        <taxon>Pseudomonadota</taxon>
        <taxon>Gammaproteobacteria</taxon>
        <taxon>Alteromonadales</taxon>
        <taxon>Ferrimonadaceae</taxon>
        <taxon>Paraferrimonas</taxon>
    </lineage>
</organism>
<sequence length="125" mass="14146">MSFEQDWAHQQAENREIIEALLDDGSDPDALYTIEHHFSAQHFGTLEKAAVEMFKQGYEVTDAEELALDDGAQLVCFDVIIERPLQVEAINQDCEKLMKLAEKLGIAYDSWGTYFMDPDGEAEEA</sequence>
<comment type="similarity">
    <text evidence="2">Belongs to the RraB family.</text>
</comment>
<dbReference type="InterPro" id="IPR016716">
    <property type="entry name" value="RraB"/>
</dbReference>
<dbReference type="PIRSF" id="PIRSF018193">
    <property type="entry name" value="UCP018193"/>
    <property type="match status" value="1"/>
</dbReference>
<evidence type="ECO:0000313" key="5">
    <source>
        <dbReference type="Proteomes" id="UP001161422"/>
    </source>
</evidence>
<comment type="subcellular location">
    <subcellularLocation>
        <location evidence="2">Cytoplasm</location>
    </subcellularLocation>
</comment>
<dbReference type="SUPFAM" id="SSF89946">
    <property type="entry name" value="Hypothetical protein VC0424"/>
    <property type="match status" value="1"/>
</dbReference>
<dbReference type="NCBIfam" id="NF008393">
    <property type="entry name" value="PRK11191.1"/>
    <property type="match status" value="1"/>
</dbReference>
<dbReference type="Gene3D" id="3.30.70.970">
    <property type="entry name" value="RraB-like"/>
    <property type="match status" value="1"/>
</dbReference>
<reference evidence="4" key="2">
    <citation type="submission" date="2023-01" db="EMBL/GenBank/DDBJ databases">
        <title>Draft genome sequence of Paraferrimonas sedimenticola strain NBRC 101628.</title>
        <authorList>
            <person name="Sun Q."/>
            <person name="Mori K."/>
        </authorList>
    </citation>
    <scope>NUCLEOTIDE SEQUENCE</scope>
    <source>
        <strain evidence="4">NBRC 101628</strain>
    </source>
</reference>
<comment type="function">
    <text evidence="2">Globally modulates RNA abundance by binding to RNase E (Rne) and regulating its endonucleolytic activity. Can modulate Rne action in a substrate-dependent manner by altering the composition of the degradosome.</text>
</comment>
<evidence type="ECO:0000256" key="1">
    <source>
        <dbReference type="ARBA" id="ARBA00022490"/>
    </source>
</evidence>
<name>A0AA37VZI3_9GAMM</name>